<dbReference type="eggNOG" id="COG2311">
    <property type="taxonomic scope" value="Bacteria"/>
</dbReference>
<feature type="domain" description="DUF418" evidence="2">
    <location>
        <begin position="229"/>
        <end position="385"/>
    </location>
</feature>
<feature type="transmembrane region" description="Helical" evidence="1">
    <location>
        <begin position="109"/>
        <end position="138"/>
    </location>
</feature>
<feature type="transmembrane region" description="Helical" evidence="1">
    <location>
        <begin position="28"/>
        <end position="48"/>
    </location>
</feature>
<dbReference type="PANTHER" id="PTHR30590">
    <property type="entry name" value="INNER MEMBRANE PROTEIN"/>
    <property type="match status" value="1"/>
</dbReference>
<feature type="transmembrane region" description="Helical" evidence="1">
    <location>
        <begin position="248"/>
        <end position="268"/>
    </location>
</feature>
<dbReference type="RefSeq" id="WP_013178712.1">
    <property type="nucleotide sequence ID" value="NC_014221.1"/>
</dbReference>
<reference evidence="4" key="1">
    <citation type="submission" date="2010-05" db="EMBL/GenBank/DDBJ databases">
        <title>The complete genome of Truepera radiovictris DSM 17093.</title>
        <authorList>
            <consortium name="US DOE Joint Genome Institute (JGI-PGF)"/>
            <person name="Lucas S."/>
            <person name="Copeland A."/>
            <person name="Lapidus A."/>
            <person name="Glavina del Rio T."/>
            <person name="Dalin E."/>
            <person name="Tice H."/>
            <person name="Bruce D."/>
            <person name="Goodwin L."/>
            <person name="Pitluck S."/>
            <person name="Kyrpides N."/>
            <person name="Mavromatis K."/>
            <person name="Ovchinnikova G."/>
            <person name="Munk A.C."/>
            <person name="Detter J.C."/>
            <person name="Han C."/>
            <person name="Tapia R."/>
            <person name="Land M."/>
            <person name="Hauser L."/>
            <person name="Markowitz V."/>
            <person name="Cheng J.-F."/>
            <person name="Hugenholtz P."/>
            <person name="Woyke T."/>
            <person name="Wu D."/>
            <person name="Tindall B."/>
            <person name="Pomrenke H.G."/>
            <person name="Brambilla E."/>
            <person name="Klenk H.-P."/>
            <person name="Eisen J.A."/>
        </authorList>
    </citation>
    <scope>NUCLEOTIDE SEQUENCE [LARGE SCALE GENOMIC DNA]</scope>
    <source>
        <strain evidence="4">DSM 17093 / CIP 108686 / LMG 22925 / RQ-24</strain>
    </source>
</reference>
<dbReference type="KEGG" id="tra:Trad_2238"/>
<dbReference type="InterPro" id="IPR052529">
    <property type="entry name" value="Bact_Transport_Assoc"/>
</dbReference>
<protein>
    <recommendedName>
        <fullName evidence="2">DUF418 domain-containing protein</fullName>
    </recommendedName>
</protein>
<feature type="transmembrane region" description="Helical" evidence="1">
    <location>
        <begin position="280"/>
        <end position="301"/>
    </location>
</feature>
<accession>D7CS21</accession>
<proteinExistence type="predicted"/>
<keyword evidence="1" id="KW-1133">Transmembrane helix</keyword>
<feature type="transmembrane region" description="Helical" evidence="1">
    <location>
        <begin position="69"/>
        <end position="89"/>
    </location>
</feature>
<gene>
    <name evidence="3" type="ordered locus">Trad_2238</name>
</gene>
<dbReference type="InterPro" id="IPR007349">
    <property type="entry name" value="DUF418"/>
</dbReference>
<dbReference type="Pfam" id="PF04235">
    <property type="entry name" value="DUF418"/>
    <property type="match status" value="1"/>
</dbReference>
<dbReference type="AlphaFoldDB" id="D7CS21"/>
<reference evidence="3 4" key="2">
    <citation type="journal article" date="2011" name="Stand. Genomic Sci.">
        <title>Complete genome sequence of Truepera radiovictrix type strain (RQ-24).</title>
        <authorList>
            <person name="Ivanova N."/>
            <person name="Rohde C."/>
            <person name="Munk C."/>
            <person name="Nolan M."/>
            <person name="Lucas S."/>
            <person name="Del Rio T.G."/>
            <person name="Tice H."/>
            <person name="Deshpande S."/>
            <person name="Cheng J.F."/>
            <person name="Tapia R."/>
            <person name="Han C."/>
            <person name="Goodwin L."/>
            <person name="Pitluck S."/>
            <person name="Liolios K."/>
            <person name="Mavromatis K."/>
            <person name="Mikhailova N."/>
            <person name="Pati A."/>
            <person name="Chen A."/>
            <person name="Palaniappan K."/>
            <person name="Land M."/>
            <person name="Hauser L."/>
            <person name="Chang Y.J."/>
            <person name="Jeffries C.D."/>
            <person name="Brambilla E."/>
            <person name="Rohde M."/>
            <person name="Goker M."/>
            <person name="Tindall B.J."/>
            <person name="Woyke T."/>
            <person name="Bristow J."/>
            <person name="Eisen J.A."/>
            <person name="Markowitz V."/>
            <person name="Hugenholtz P."/>
            <person name="Kyrpides N.C."/>
            <person name="Klenk H.P."/>
            <person name="Lapidus A."/>
        </authorList>
    </citation>
    <scope>NUCLEOTIDE SEQUENCE [LARGE SCALE GENOMIC DNA]</scope>
    <source>
        <strain evidence="4">DSM 17093 / CIP 108686 / LMG 22925 / RQ-24</strain>
    </source>
</reference>
<evidence type="ECO:0000259" key="2">
    <source>
        <dbReference type="Pfam" id="PF04235"/>
    </source>
</evidence>
<name>D7CS21_TRURR</name>
<keyword evidence="4" id="KW-1185">Reference proteome</keyword>
<feature type="transmembrane region" description="Helical" evidence="1">
    <location>
        <begin position="322"/>
        <end position="341"/>
    </location>
</feature>
<organism evidence="3 4">
    <name type="scientific">Truepera radiovictrix (strain DSM 17093 / CIP 108686 / LMG 22925 / RQ-24)</name>
    <dbReference type="NCBI Taxonomy" id="649638"/>
    <lineage>
        <taxon>Bacteria</taxon>
        <taxon>Thermotogati</taxon>
        <taxon>Deinococcota</taxon>
        <taxon>Deinococci</taxon>
        <taxon>Trueperales</taxon>
        <taxon>Trueperaceae</taxon>
        <taxon>Truepera</taxon>
    </lineage>
</organism>
<keyword evidence="1" id="KW-0812">Transmembrane</keyword>
<evidence type="ECO:0000313" key="3">
    <source>
        <dbReference type="EMBL" id="ADI15349.1"/>
    </source>
</evidence>
<feature type="transmembrane region" description="Helical" evidence="1">
    <location>
        <begin position="150"/>
        <end position="171"/>
    </location>
</feature>
<keyword evidence="1" id="KW-0472">Membrane</keyword>
<dbReference type="STRING" id="649638.Trad_2238"/>
<sequence length="395" mass="43267">MTAPSTPSKTDPLFAPAVPETRFVTLDILRGFALFGVLLVNMLMFSYLAPLYPPLAAPGLGPLERAAEWVIVTFAEGSFYPIFAFLFGLGFALQLRKGEGVVPLYRRRLFVLLGIGVLHAVFVWLGDILVTYALVGFLLLPFRNRSDRTLLLWVVGGTLYTFIAFYVLTLFGGNALPPELLAQLEGLYRTGSYAELTLVRLSWLFLNLTNLLVVFPQILALFLLGLLVGRRGVLQDPEAHAPLLRRTFGVTLAVGLPLVLLRGAALARGGSTPLFEALDVAIGSPALGFAYLSGLALLLRAARWQARLGPLAAVGRTALSNYLAQSLICTLLFYPYGLGLFGRVGPAWGIVLTLALFAAQIVLSNLWLQRYRYGLAEWVWRALTYQARPALRRGV</sequence>
<dbReference type="OrthoDB" id="9807744at2"/>
<feature type="transmembrane region" description="Helical" evidence="1">
    <location>
        <begin position="347"/>
        <end position="368"/>
    </location>
</feature>
<evidence type="ECO:0000313" key="4">
    <source>
        <dbReference type="Proteomes" id="UP000000379"/>
    </source>
</evidence>
<evidence type="ECO:0000256" key="1">
    <source>
        <dbReference type="SAM" id="Phobius"/>
    </source>
</evidence>
<dbReference type="HOGENOM" id="CLU_039610_0_0_0"/>
<dbReference type="PANTHER" id="PTHR30590:SF2">
    <property type="entry name" value="INNER MEMBRANE PROTEIN"/>
    <property type="match status" value="1"/>
</dbReference>
<feature type="transmembrane region" description="Helical" evidence="1">
    <location>
        <begin position="203"/>
        <end position="228"/>
    </location>
</feature>
<dbReference type="EMBL" id="CP002049">
    <property type="protein sequence ID" value="ADI15349.1"/>
    <property type="molecule type" value="Genomic_DNA"/>
</dbReference>
<dbReference type="Proteomes" id="UP000000379">
    <property type="component" value="Chromosome"/>
</dbReference>